<proteinExistence type="predicted"/>
<dbReference type="InParanoid" id="A0A7M7HL56"/>
<reference evidence="4" key="2">
    <citation type="submission" date="2021-01" db="UniProtKB">
        <authorList>
            <consortium name="EnsemblMetazoa"/>
        </authorList>
    </citation>
    <scope>IDENTIFICATION</scope>
</reference>
<dbReference type="SMART" id="SM00292">
    <property type="entry name" value="BRCT"/>
    <property type="match status" value="1"/>
</dbReference>
<dbReference type="Gene3D" id="3.40.50.10190">
    <property type="entry name" value="BRCT domain"/>
    <property type="match status" value="1"/>
</dbReference>
<name>A0A7M7HL56_STRPU</name>
<dbReference type="CDD" id="cd17716">
    <property type="entry name" value="BRCT_microcephalin_rpt1"/>
    <property type="match status" value="1"/>
</dbReference>
<dbReference type="RefSeq" id="XP_011669005.2">
    <property type="nucleotide sequence ID" value="XM_011670703.2"/>
</dbReference>
<feature type="region of interest" description="Disordered" evidence="1">
    <location>
        <begin position="1"/>
        <end position="29"/>
    </location>
</feature>
<evidence type="ECO:0000313" key="4">
    <source>
        <dbReference type="EnsemblMetazoa" id="XP_011669005"/>
    </source>
</evidence>
<keyword evidence="2" id="KW-1133">Transmembrane helix</keyword>
<organism evidence="4 5">
    <name type="scientific">Strongylocentrotus purpuratus</name>
    <name type="common">Purple sea urchin</name>
    <dbReference type="NCBI Taxonomy" id="7668"/>
    <lineage>
        <taxon>Eukaryota</taxon>
        <taxon>Metazoa</taxon>
        <taxon>Echinodermata</taxon>
        <taxon>Eleutherozoa</taxon>
        <taxon>Echinozoa</taxon>
        <taxon>Echinoidea</taxon>
        <taxon>Euechinoidea</taxon>
        <taxon>Echinacea</taxon>
        <taxon>Camarodonta</taxon>
        <taxon>Echinidea</taxon>
        <taxon>Strongylocentrotidae</taxon>
        <taxon>Strongylocentrotus</taxon>
    </lineage>
</organism>
<dbReference type="PANTHER" id="PTHR14625:SF3">
    <property type="entry name" value="MICROCEPHALIN"/>
    <property type="match status" value="1"/>
</dbReference>
<dbReference type="InterPro" id="IPR036420">
    <property type="entry name" value="BRCT_dom_sf"/>
</dbReference>
<accession>A0A7M7HL56</accession>
<feature type="domain" description="BRCT" evidence="3">
    <location>
        <begin position="48"/>
        <end position="138"/>
    </location>
</feature>
<keyword evidence="2" id="KW-0812">Transmembrane</keyword>
<dbReference type="InterPro" id="IPR022047">
    <property type="entry name" value="Microcephalin-like"/>
</dbReference>
<evidence type="ECO:0000259" key="3">
    <source>
        <dbReference type="PROSITE" id="PS50172"/>
    </source>
</evidence>
<dbReference type="InterPro" id="IPR001357">
    <property type="entry name" value="BRCT_dom"/>
</dbReference>
<dbReference type="SUPFAM" id="SSF52113">
    <property type="entry name" value="BRCT domain"/>
    <property type="match status" value="1"/>
</dbReference>
<dbReference type="KEGG" id="spu:756999"/>
<feature type="transmembrane region" description="Helical" evidence="2">
    <location>
        <begin position="252"/>
        <end position="272"/>
    </location>
</feature>
<dbReference type="Proteomes" id="UP000007110">
    <property type="component" value="Unassembled WGS sequence"/>
</dbReference>
<dbReference type="EnsemblMetazoa" id="XM_011670703">
    <property type="protein sequence ID" value="XP_011669005"/>
    <property type="gene ID" value="LOC756999"/>
</dbReference>
<evidence type="ECO:0000256" key="2">
    <source>
        <dbReference type="SAM" id="Phobius"/>
    </source>
</evidence>
<reference evidence="5" key="1">
    <citation type="submission" date="2015-02" db="EMBL/GenBank/DDBJ databases">
        <title>Genome sequencing for Strongylocentrotus purpuratus.</title>
        <authorList>
            <person name="Murali S."/>
            <person name="Liu Y."/>
            <person name="Vee V."/>
            <person name="English A."/>
            <person name="Wang M."/>
            <person name="Skinner E."/>
            <person name="Han Y."/>
            <person name="Muzny D.M."/>
            <person name="Worley K.C."/>
            <person name="Gibbs R.A."/>
        </authorList>
    </citation>
    <scope>NUCLEOTIDE SEQUENCE</scope>
</reference>
<dbReference type="PROSITE" id="PS50172">
    <property type="entry name" value="BRCT"/>
    <property type="match status" value="1"/>
</dbReference>
<keyword evidence="5" id="KW-1185">Reference proteome</keyword>
<dbReference type="OrthoDB" id="2384350at2759"/>
<protein>
    <recommendedName>
        <fullName evidence="3">BRCT domain-containing protein</fullName>
    </recommendedName>
</protein>
<evidence type="ECO:0000256" key="1">
    <source>
        <dbReference type="SAM" id="MobiDB-lite"/>
    </source>
</evidence>
<keyword evidence="2" id="KW-0472">Membrane</keyword>
<dbReference type="GeneID" id="756999"/>
<dbReference type="PANTHER" id="PTHR14625">
    <property type="entry name" value="MICROCEPHALIN"/>
    <property type="match status" value="1"/>
</dbReference>
<evidence type="ECO:0000313" key="5">
    <source>
        <dbReference type="Proteomes" id="UP000007110"/>
    </source>
</evidence>
<dbReference type="AlphaFoldDB" id="A0A7M7HL56"/>
<sequence length="278" mass="31169">MGRKRNSREELSGGNELNEEGSGDTNADDAFLIMDSEGEDDIPNTQPADDRVLKDVVAYVEVRTKTENRSKGVSKQLELLGAKVEKKFTNDVTHVVWKDGKKSTRDRAVKKGIRLVSVLWVDSCKQNQEHVAESLFPVSAPDDKDVIQIGKLKRMKSMQPKGVEEDIQRSAGRGTRKRRARILHPSPAPLTAINPAILVAETQPMSPPVSIDLPLHTDLALEIIFLFEGWGLSEMIRSVYLERVLIYELKSLFRGPSLLCILYLMICAQLFMMPSKLN</sequence>
<dbReference type="Pfam" id="PF12738">
    <property type="entry name" value="PTCB-BRCT"/>
    <property type="match status" value="1"/>
</dbReference>